<evidence type="ECO:0000259" key="1">
    <source>
        <dbReference type="Pfam" id="PF12680"/>
    </source>
</evidence>
<organism evidence="2 3">
    <name type="scientific">Eiseniibacteriota bacterium</name>
    <dbReference type="NCBI Taxonomy" id="2212470"/>
    <lineage>
        <taxon>Bacteria</taxon>
        <taxon>Candidatus Eiseniibacteriota</taxon>
    </lineage>
</organism>
<gene>
    <name evidence="2" type="ORF">E6K72_10015</name>
</gene>
<proteinExistence type="predicted"/>
<reference evidence="2 3" key="1">
    <citation type="journal article" date="2019" name="Nat. Microbiol.">
        <title>Mediterranean grassland soil C-N compound turnover is dependent on rainfall and depth, and is mediated by genomically divergent microorganisms.</title>
        <authorList>
            <person name="Diamond S."/>
            <person name="Andeer P.F."/>
            <person name="Li Z."/>
            <person name="Crits-Christoph A."/>
            <person name="Burstein D."/>
            <person name="Anantharaman K."/>
            <person name="Lane K.R."/>
            <person name="Thomas B.C."/>
            <person name="Pan C."/>
            <person name="Northen T.R."/>
            <person name="Banfield J.F."/>
        </authorList>
    </citation>
    <scope>NUCLEOTIDE SEQUENCE [LARGE SCALE GENOMIC DNA]</scope>
    <source>
        <strain evidence="2">WS_2</strain>
    </source>
</reference>
<dbReference type="Gene3D" id="3.10.450.50">
    <property type="match status" value="1"/>
</dbReference>
<comment type="caution">
    <text evidence="2">The sequence shown here is derived from an EMBL/GenBank/DDBJ whole genome shotgun (WGS) entry which is preliminary data.</text>
</comment>
<sequence length="108" mass="12393">MSSLDEYIEVHNEAVRSRDWGAFSGWFAKDAEVRFEGVPVGPFRGRDEIRAAYESRPPDDEVEVRNVRTEDDRTVADYGWAADQGVRAGELRVTWDGDLIRELLITFE</sequence>
<dbReference type="AlphaFoldDB" id="A0A538SK65"/>
<dbReference type="EMBL" id="VBOS01000355">
    <property type="protein sequence ID" value="TMQ51751.1"/>
    <property type="molecule type" value="Genomic_DNA"/>
</dbReference>
<dbReference type="Pfam" id="PF12680">
    <property type="entry name" value="SnoaL_2"/>
    <property type="match status" value="1"/>
</dbReference>
<dbReference type="SUPFAM" id="SSF54427">
    <property type="entry name" value="NTF2-like"/>
    <property type="match status" value="1"/>
</dbReference>
<feature type="domain" description="SnoaL-like" evidence="1">
    <location>
        <begin position="11"/>
        <end position="83"/>
    </location>
</feature>
<name>A0A538SK65_UNCEI</name>
<evidence type="ECO:0000313" key="2">
    <source>
        <dbReference type="EMBL" id="TMQ51751.1"/>
    </source>
</evidence>
<dbReference type="InterPro" id="IPR032710">
    <property type="entry name" value="NTF2-like_dom_sf"/>
</dbReference>
<dbReference type="Proteomes" id="UP000317716">
    <property type="component" value="Unassembled WGS sequence"/>
</dbReference>
<dbReference type="InterPro" id="IPR037401">
    <property type="entry name" value="SnoaL-like"/>
</dbReference>
<evidence type="ECO:0000313" key="3">
    <source>
        <dbReference type="Proteomes" id="UP000317716"/>
    </source>
</evidence>
<accession>A0A538SK65</accession>
<protein>
    <submittedName>
        <fullName evidence="2">Nuclear transport factor 2 family protein</fullName>
    </submittedName>
</protein>